<comment type="caution">
    <text evidence="1">The sequence shown here is derived from an EMBL/GenBank/DDBJ whole genome shotgun (WGS) entry which is preliminary data.</text>
</comment>
<dbReference type="Proteomes" id="UP000784294">
    <property type="component" value="Unassembled WGS sequence"/>
</dbReference>
<accession>A0A3S5BUW1</accession>
<protein>
    <submittedName>
        <fullName evidence="1">Uncharacterized protein</fullName>
    </submittedName>
</protein>
<dbReference type="AlphaFoldDB" id="A0A3S5BUW1"/>
<keyword evidence="2" id="KW-1185">Reference proteome</keyword>
<evidence type="ECO:0000313" key="2">
    <source>
        <dbReference type="Proteomes" id="UP000784294"/>
    </source>
</evidence>
<name>A0A3S5BUW1_9PLAT</name>
<gene>
    <name evidence="1" type="ORF">PXEA_LOCUS12905</name>
</gene>
<reference evidence="1" key="1">
    <citation type="submission" date="2018-11" db="EMBL/GenBank/DDBJ databases">
        <authorList>
            <consortium name="Pathogen Informatics"/>
        </authorList>
    </citation>
    <scope>NUCLEOTIDE SEQUENCE</scope>
</reference>
<organism evidence="1 2">
    <name type="scientific">Protopolystoma xenopodis</name>
    <dbReference type="NCBI Taxonomy" id="117903"/>
    <lineage>
        <taxon>Eukaryota</taxon>
        <taxon>Metazoa</taxon>
        <taxon>Spiralia</taxon>
        <taxon>Lophotrochozoa</taxon>
        <taxon>Platyhelminthes</taxon>
        <taxon>Monogenea</taxon>
        <taxon>Polyopisthocotylea</taxon>
        <taxon>Polystomatidea</taxon>
        <taxon>Polystomatidae</taxon>
        <taxon>Protopolystoma</taxon>
    </lineage>
</organism>
<sequence length="78" mass="8734">MADLLLNEIDTSRLKPNAESLADWLSLNSAYWIQNIEAPSSTRNLDHLTSSDLKTDRDRALAILMAWRAFKGTEATGK</sequence>
<dbReference type="EMBL" id="CAAALY010041698">
    <property type="protein sequence ID" value="VEL19465.1"/>
    <property type="molecule type" value="Genomic_DNA"/>
</dbReference>
<proteinExistence type="predicted"/>
<evidence type="ECO:0000313" key="1">
    <source>
        <dbReference type="EMBL" id="VEL19465.1"/>
    </source>
</evidence>